<evidence type="ECO:0000259" key="2">
    <source>
        <dbReference type="Pfam" id="PF13462"/>
    </source>
</evidence>
<keyword evidence="1" id="KW-0472">Membrane</keyword>
<evidence type="ECO:0000313" key="4">
    <source>
        <dbReference type="Proteomes" id="UP000186074"/>
    </source>
</evidence>
<dbReference type="STRING" id="1850254.LPB137_08450"/>
<accession>A0A1P8KMT7</accession>
<evidence type="ECO:0000256" key="1">
    <source>
        <dbReference type="SAM" id="Phobius"/>
    </source>
</evidence>
<keyword evidence="4" id="KW-1185">Reference proteome</keyword>
<proteinExistence type="predicted"/>
<dbReference type="SUPFAM" id="SSF52833">
    <property type="entry name" value="Thioredoxin-like"/>
    <property type="match status" value="1"/>
</dbReference>
<feature type="transmembrane region" description="Helical" evidence="1">
    <location>
        <begin position="6"/>
        <end position="25"/>
    </location>
</feature>
<dbReference type="KEGG" id="alp:LPB137_08450"/>
<dbReference type="OrthoDB" id="9784686at2"/>
<dbReference type="AlphaFoldDB" id="A0A1P8KMT7"/>
<dbReference type="RefSeq" id="WP_076087016.1">
    <property type="nucleotide sequence ID" value="NZ_CP019070.1"/>
</dbReference>
<dbReference type="EMBL" id="CP019070">
    <property type="protein sequence ID" value="APW65884.1"/>
    <property type="molecule type" value="Genomic_DNA"/>
</dbReference>
<organism evidence="3 4">
    <name type="scientific">Poseidonibacter parvus</name>
    <dbReference type="NCBI Taxonomy" id="1850254"/>
    <lineage>
        <taxon>Bacteria</taxon>
        <taxon>Pseudomonadati</taxon>
        <taxon>Campylobacterota</taxon>
        <taxon>Epsilonproteobacteria</taxon>
        <taxon>Campylobacterales</taxon>
        <taxon>Arcobacteraceae</taxon>
        <taxon>Poseidonibacter</taxon>
    </lineage>
</organism>
<keyword evidence="1" id="KW-0812">Transmembrane</keyword>
<dbReference type="Proteomes" id="UP000186074">
    <property type="component" value="Chromosome"/>
</dbReference>
<sequence>MQNKKVIISSLIVLILVFLSGAYIFKTNKSEQLASNAKQNSSALVRESSFILGEKNAKVELVEFFDPACETCAQMHPHVKDIMKRNKGNIKLVLRYAPFHKGSVDVVMMLEATKKQGKFLETLELLFATQKFWTVHHEVDLNKTWGILSTSKLLDMTKLAEDMKNPKIIEIVKQDIEDGKVLKANKTPAYYVNGKPLEVFGLQNLIDLINSEL</sequence>
<keyword evidence="1" id="KW-1133">Transmembrane helix</keyword>
<reference evidence="3 4" key="1">
    <citation type="submission" date="2017-01" db="EMBL/GenBank/DDBJ databases">
        <title>Genome sequencing of Arcobacter sp. LPB0137.</title>
        <authorList>
            <person name="Lee G.-W."/>
            <person name="Yi H."/>
        </authorList>
    </citation>
    <scope>NUCLEOTIDE SEQUENCE [LARGE SCALE GENOMIC DNA]</scope>
    <source>
        <strain evidence="3 4">LPB0137</strain>
    </source>
</reference>
<evidence type="ECO:0000313" key="3">
    <source>
        <dbReference type="EMBL" id="APW65884.1"/>
    </source>
</evidence>
<gene>
    <name evidence="3" type="ORF">LPB137_08450</name>
</gene>
<protein>
    <recommendedName>
        <fullName evidence="2">Thioredoxin-like fold domain-containing protein</fullName>
    </recommendedName>
</protein>
<dbReference type="InterPro" id="IPR036249">
    <property type="entry name" value="Thioredoxin-like_sf"/>
</dbReference>
<dbReference type="Gene3D" id="3.40.30.10">
    <property type="entry name" value="Glutaredoxin"/>
    <property type="match status" value="1"/>
</dbReference>
<dbReference type="Pfam" id="PF13462">
    <property type="entry name" value="Thioredoxin_4"/>
    <property type="match status" value="1"/>
</dbReference>
<dbReference type="InterPro" id="IPR012336">
    <property type="entry name" value="Thioredoxin-like_fold"/>
</dbReference>
<name>A0A1P8KMT7_9BACT</name>
<feature type="domain" description="Thioredoxin-like fold" evidence="2">
    <location>
        <begin position="49"/>
        <end position="197"/>
    </location>
</feature>